<reference evidence="26" key="1">
    <citation type="submission" date="2018-11" db="EMBL/GenBank/DDBJ databases">
        <authorList>
            <consortium name="Genoscope - CEA"/>
            <person name="William W."/>
        </authorList>
    </citation>
    <scope>NUCLEOTIDE SEQUENCE</scope>
</reference>
<dbReference type="FunFam" id="1.10.510.10:FF:000248">
    <property type="entry name" value="S-receptor-like kinase 5"/>
    <property type="match status" value="1"/>
</dbReference>
<dbReference type="Pfam" id="PF01453">
    <property type="entry name" value="B_lectin"/>
    <property type="match status" value="2"/>
</dbReference>
<evidence type="ECO:0000256" key="8">
    <source>
        <dbReference type="ARBA" id="ARBA00022729"/>
    </source>
</evidence>
<evidence type="ECO:0000256" key="7">
    <source>
        <dbReference type="ARBA" id="ARBA00022692"/>
    </source>
</evidence>
<dbReference type="Gene3D" id="3.30.200.20">
    <property type="entry name" value="Phosphorylase Kinase, domain 1"/>
    <property type="match status" value="2"/>
</dbReference>
<accession>A0A3P5ZPZ5</accession>
<dbReference type="SMART" id="SM00473">
    <property type="entry name" value="PAN_AP"/>
    <property type="match status" value="2"/>
</dbReference>
<keyword evidence="16" id="KW-0675">Receptor</keyword>
<dbReference type="FunFam" id="1.10.510.10:FF:001023">
    <property type="entry name" value="Os07g0541700 protein"/>
    <property type="match status" value="1"/>
</dbReference>
<evidence type="ECO:0000256" key="4">
    <source>
        <dbReference type="ARBA" id="ARBA00022536"/>
    </source>
</evidence>
<feature type="domain" description="Protein kinase" evidence="23">
    <location>
        <begin position="1288"/>
        <end position="1568"/>
    </location>
</feature>
<dbReference type="PROSITE" id="PS50011">
    <property type="entry name" value="PROTEIN_KINASE_DOM"/>
    <property type="match status" value="2"/>
</dbReference>
<evidence type="ECO:0000256" key="3">
    <source>
        <dbReference type="ARBA" id="ARBA00022527"/>
    </source>
</evidence>
<feature type="domain" description="Bulb-type lectin" evidence="24">
    <location>
        <begin position="818"/>
        <end position="939"/>
    </location>
</feature>
<dbReference type="FunFam" id="2.90.10.30:FF:000003">
    <property type="entry name" value="Os04g0303100 protein"/>
    <property type="match status" value="2"/>
</dbReference>
<dbReference type="EMBL" id="LR031571">
    <property type="protein sequence ID" value="VDC74068.1"/>
    <property type="molecule type" value="Genomic_DNA"/>
</dbReference>
<dbReference type="EMBL" id="LS974617">
    <property type="protein sequence ID" value="CAG7886522.1"/>
    <property type="molecule type" value="Genomic_DNA"/>
</dbReference>
<evidence type="ECO:0000256" key="12">
    <source>
        <dbReference type="ARBA" id="ARBA00022840"/>
    </source>
</evidence>
<evidence type="ECO:0000256" key="21">
    <source>
        <dbReference type="SAM" id="Phobius"/>
    </source>
</evidence>
<dbReference type="GO" id="GO:0016020">
    <property type="term" value="C:membrane"/>
    <property type="evidence" value="ECO:0007669"/>
    <property type="project" value="UniProtKB-SubCell"/>
</dbReference>
<dbReference type="InterPro" id="IPR001480">
    <property type="entry name" value="Bulb-type_lectin_dom"/>
</dbReference>
<keyword evidence="15" id="KW-1015">Disulfide bond</keyword>
<dbReference type="Gramene" id="A01p05980.2_BraZ1">
    <property type="protein sequence ID" value="A01p05980.2_BraZ1.CDS"/>
    <property type="gene ID" value="A01g05980.2_BraZ1"/>
</dbReference>
<keyword evidence="12 20" id="KW-0067">ATP-binding</keyword>
<evidence type="ECO:0000256" key="16">
    <source>
        <dbReference type="ARBA" id="ARBA00023170"/>
    </source>
</evidence>
<evidence type="ECO:0000256" key="14">
    <source>
        <dbReference type="ARBA" id="ARBA00023136"/>
    </source>
</evidence>
<dbReference type="SMART" id="SM00220">
    <property type="entry name" value="S_TKc"/>
    <property type="match status" value="2"/>
</dbReference>
<dbReference type="SUPFAM" id="SSF56112">
    <property type="entry name" value="Protein kinase-like (PK-like)"/>
    <property type="match status" value="2"/>
</dbReference>
<keyword evidence="8 22" id="KW-0732">Signal</keyword>
<evidence type="ECO:0000256" key="18">
    <source>
        <dbReference type="ARBA" id="ARBA00047899"/>
    </source>
</evidence>
<keyword evidence="10 20" id="KW-0547">Nucleotide-binding</keyword>
<dbReference type="PANTHER" id="PTHR47976">
    <property type="entry name" value="G-TYPE LECTIN S-RECEPTOR-LIKE SERINE/THREONINE-PROTEIN KINASE SD2-5"/>
    <property type="match status" value="1"/>
</dbReference>
<dbReference type="GO" id="GO:0005524">
    <property type="term" value="F:ATP binding"/>
    <property type="evidence" value="ECO:0007669"/>
    <property type="project" value="UniProtKB-UniRule"/>
</dbReference>
<evidence type="ECO:0000313" key="26">
    <source>
        <dbReference type="EMBL" id="VDC74068.1"/>
    </source>
</evidence>
<evidence type="ECO:0000256" key="20">
    <source>
        <dbReference type="PROSITE-ProRule" id="PRU10141"/>
    </source>
</evidence>
<feature type="domain" description="Bulb-type lectin" evidence="24">
    <location>
        <begin position="33"/>
        <end position="152"/>
    </location>
</feature>
<organism evidence="26">
    <name type="scientific">Brassica campestris</name>
    <name type="common">Field mustard</name>
    <dbReference type="NCBI Taxonomy" id="3711"/>
    <lineage>
        <taxon>Eukaryota</taxon>
        <taxon>Viridiplantae</taxon>
        <taxon>Streptophyta</taxon>
        <taxon>Embryophyta</taxon>
        <taxon>Tracheophyta</taxon>
        <taxon>Spermatophyta</taxon>
        <taxon>Magnoliopsida</taxon>
        <taxon>eudicotyledons</taxon>
        <taxon>Gunneridae</taxon>
        <taxon>Pentapetalae</taxon>
        <taxon>rosids</taxon>
        <taxon>malvids</taxon>
        <taxon>Brassicales</taxon>
        <taxon>Brassicaceae</taxon>
        <taxon>Brassiceae</taxon>
        <taxon>Brassica</taxon>
    </lineage>
</organism>
<feature type="transmembrane region" description="Helical" evidence="21">
    <location>
        <begin position="1224"/>
        <end position="1247"/>
    </location>
</feature>
<comment type="catalytic activity">
    <reaction evidence="19">
        <text>L-seryl-[protein] + ATP = O-phospho-L-seryl-[protein] + ADP + H(+)</text>
        <dbReference type="Rhea" id="RHEA:17989"/>
        <dbReference type="Rhea" id="RHEA-COMP:9863"/>
        <dbReference type="Rhea" id="RHEA-COMP:11604"/>
        <dbReference type="ChEBI" id="CHEBI:15378"/>
        <dbReference type="ChEBI" id="CHEBI:29999"/>
        <dbReference type="ChEBI" id="CHEBI:30616"/>
        <dbReference type="ChEBI" id="CHEBI:83421"/>
        <dbReference type="ChEBI" id="CHEBI:456216"/>
        <dbReference type="EC" id="2.7.11.1"/>
    </reaction>
</comment>
<feature type="signal peptide" evidence="22">
    <location>
        <begin position="1"/>
        <end position="22"/>
    </location>
</feature>
<dbReference type="GO" id="GO:0030246">
    <property type="term" value="F:carbohydrate binding"/>
    <property type="evidence" value="ECO:0007669"/>
    <property type="project" value="UniProtKB-KW"/>
</dbReference>
<dbReference type="InterPro" id="IPR036426">
    <property type="entry name" value="Bulb-type_lectin_dom_sf"/>
</dbReference>
<keyword evidence="9" id="KW-0430">Lectin</keyword>
<dbReference type="PROSITE" id="PS00108">
    <property type="entry name" value="PROTEIN_KINASE_ST"/>
    <property type="match status" value="2"/>
</dbReference>
<dbReference type="PANTHER" id="PTHR47976:SF1">
    <property type="entry name" value="G-TYPE LECTIN S-RECEPTOR-LIKE SERINE_THREONINE-PROTEIN KINASE SD2-5"/>
    <property type="match status" value="1"/>
</dbReference>
<feature type="chain" id="PRO_5039801973" description="non-specific serine/threonine protein kinase" evidence="22">
    <location>
        <begin position="23"/>
        <end position="1602"/>
    </location>
</feature>
<evidence type="ECO:0000256" key="13">
    <source>
        <dbReference type="ARBA" id="ARBA00022989"/>
    </source>
</evidence>
<feature type="domain" description="Protein kinase" evidence="23">
    <location>
        <begin position="503"/>
        <end position="800"/>
    </location>
</feature>
<dbReference type="CDD" id="cd00028">
    <property type="entry name" value="B_lectin"/>
    <property type="match status" value="2"/>
</dbReference>
<evidence type="ECO:0000256" key="1">
    <source>
        <dbReference type="ARBA" id="ARBA00004479"/>
    </source>
</evidence>
<dbReference type="SUPFAM" id="SSF51110">
    <property type="entry name" value="alpha-D-mannose-specific plant lectins"/>
    <property type="match status" value="2"/>
</dbReference>
<keyword evidence="7 21" id="KW-0812">Transmembrane</keyword>
<evidence type="ECO:0000256" key="17">
    <source>
        <dbReference type="ARBA" id="ARBA00023180"/>
    </source>
</evidence>
<evidence type="ECO:0000313" key="25">
    <source>
        <dbReference type="EMBL" id="CAG7886522.1"/>
    </source>
</evidence>
<evidence type="ECO:0000256" key="19">
    <source>
        <dbReference type="ARBA" id="ARBA00048679"/>
    </source>
</evidence>
<keyword evidence="11" id="KW-0418">Kinase</keyword>
<keyword evidence="6" id="KW-0808">Transferase</keyword>
<dbReference type="GO" id="GO:0004674">
    <property type="term" value="F:protein serine/threonine kinase activity"/>
    <property type="evidence" value="ECO:0007669"/>
    <property type="project" value="UniProtKB-KW"/>
</dbReference>
<gene>
    <name evidence="26" type="ORF">BRAA01T00570Z</name>
    <name evidence="25" type="ORF">BRAPAZ1V2_A01P05980.2</name>
</gene>
<feature type="binding site" evidence="20">
    <location>
        <position position="1316"/>
    </location>
    <ligand>
        <name>ATP</name>
        <dbReference type="ChEBI" id="CHEBI:30616"/>
    </ligand>
</feature>
<dbReference type="InterPro" id="IPR008271">
    <property type="entry name" value="Ser/Thr_kinase_AS"/>
</dbReference>
<dbReference type="SMART" id="SM00108">
    <property type="entry name" value="B_lectin"/>
    <property type="match status" value="2"/>
</dbReference>
<dbReference type="Pfam" id="PF00069">
    <property type="entry name" value="Pkinase"/>
    <property type="match status" value="2"/>
</dbReference>
<keyword evidence="13 21" id="KW-1133">Transmembrane helix</keyword>
<evidence type="ECO:0000256" key="5">
    <source>
        <dbReference type="ARBA" id="ARBA00022553"/>
    </source>
</evidence>
<dbReference type="InterPro" id="IPR051343">
    <property type="entry name" value="G-type_lectin_kinases/EP1-like"/>
</dbReference>
<feature type="transmembrane region" description="Helical" evidence="21">
    <location>
        <begin position="435"/>
        <end position="457"/>
    </location>
</feature>
<evidence type="ECO:0000259" key="24">
    <source>
        <dbReference type="PROSITE" id="PS50927"/>
    </source>
</evidence>
<evidence type="ECO:0000256" key="22">
    <source>
        <dbReference type="SAM" id="SignalP"/>
    </source>
</evidence>
<dbReference type="Gene3D" id="2.90.10.30">
    <property type="match status" value="1"/>
</dbReference>
<keyword evidence="17" id="KW-0325">Glycoprotein</keyword>
<evidence type="ECO:0000256" key="9">
    <source>
        <dbReference type="ARBA" id="ARBA00022734"/>
    </source>
</evidence>
<name>A0A3P5ZPZ5_BRACM</name>
<dbReference type="InterPro" id="IPR003609">
    <property type="entry name" value="Pan_app"/>
</dbReference>
<sequence length="1602" mass="176905">MRSFFIFFLTTCLTLFPHPLHGGVPYTGSISPGFEGSQMNYINNNGIFLESNSSAFGFGFITTPASVTLFTLSIVHKPTSRLIWSANRASPVSNSDKLQFESNGTIVLRTEGGSEVWRLDNANKNASRMELRDSGNLVVVSGDDGASIWESFDHPTDTLITNQAFKENMKLTSNPSSSNMTYSLEIKSGDMLLSVDSSTPQTYWSMGNDRGRIIEKNGVVTSSSLLENSWRFFDEKQSLLWQFVYSDNKDDNATWIAVLGNNGVISFSNLGSGVSAADSSTKIPSDQCSTPEPCGSYYSCSGSKVCGCVSGLSRVRSDCKSGIDTSPCDNKKDNNASSPVELVNAGDGVDYFALGFASPFSKKTTLDSCKEFCSNNCSCLGLFFRNSSGDCFLFDWIGSFKSSGSGGSGLVSFIKVATNGLGGGDNGDDGDGTHFPYIVIIVLATVFIIGCLIFVAFRIHRRTRTKTVLDGDEEHSSEEDNFLENLSGMPIRFTFKDLQSATNNFSIKLGQGGFGSVYEGTLPDGSRLAVKKLEGIGQGKKEFRAEVSIIGSIHHLHLVRLRGFCAEGAHRLLVYEFLAKGSLEKWIFRRRDGDILLDWDTRFNIAVGTAKGLAYLHEDCDARIIHCDIKPENILLDDNFNAKKSDVYSYGMVLLELIGGRKNYDPSESSEKCHFPSYAFKMMEEGKLLEIVDGKMKNVDVDDERVQRAMKTALWCIQEDMHLRPSMSKVVQMLEGVFHVVQPPSSSTLGSRLYSSFCKSISEEGGGFFHINKQKKKKQEKQEAMRMFFSVLLASLLIFFPHPLHAGVPYNGSISPGFEGSRMNYVSNDGIFLESINRDFGFGFVTTPDDVTLFTLSIIHKSSSRLIWSANRASPVSNYDKLQFQANGAIVLLRREEGGGSEVWRLDNANKNASRMELRDSGNLVVVSGDDGASIWESFGHPTDTLITNQVFKQGMKLTSNASYSSNMTYSLEIKSGDMFLSVNSLTPQVYWSMGNDSGRITERNGVVTSSSLLGNSWRFFDDKQSLLWQFFISSENRDDNATWIAVLNNNGVISFTILGSGVSAGDDSLTKIPNYKCATPESCDPYFFCSVSKVCGCVSGISRLRPDCKTGIDTSPCKKTDINATLSVKLVNAGDSVDYFALGFASPFTNNTNLDSCKEFCNSNCSCLGLFFQNSSGNCFLFDWIGSFKSIGSGGSGFISYIKVATNDLGVIKNNGDDDGKQFPYIVIIIVFVAIFIICLLIFAVCRIQRRMKARLLASQETTHSFVNILPGMPTRFSYRALQSATNNFSVKLGQGGFGSVFKGTLPDGSHIAVKQLEGIGQGKKEFKAEVSTIGSIHHQNLVHLTGFCEEGAHRLLVYEYLAKGSLERWIFKRRDGDILLDWDARFNIAVGTAKGLAYLHEDCDARIIHCDIKPQNILLDDDFNAKVSDFGLAKLMTREQSHVFTTLRGTRGYMAPEWITTYAISEKSDVYSYGMVLVELIRRRKNKESLLASASFPAYAFKRMREGLLIENVDWDMEEGEGVDVMNDERVQRAMKTAFWCIQEDMHLRPSMSKVVQMLEGVFPVLQPPYYTRLELRSINEEGGGGISSSISHSQLSGPR</sequence>
<dbReference type="FunFam" id="3.30.200.20:FF:000178">
    <property type="entry name" value="serine/threonine-protein kinase PBS1-like"/>
    <property type="match status" value="2"/>
</dbReference>
<evidence type="ECO:0000256" key="6">
    <source>
        <dbReference type="ARBA" id="ARBA00022679"/>
    </source>
</evidence>
<dbReference type="CDD" id="cd14066">
    <property type="entry name" value="STKc_IRAK"/>
    <property type="match status" value="1"/>
</dbReference>
<feature type="binding site" evidence="20">
    <location>
        <position position="532"/>
    </location>
    <ligand>
        <name>ATP</name>
        <dbReference type="ChEBI" id="CHEBI:30616"/>
    </ligand>
</feature>
<protein>
    <recommendedName>
        <fullName evidence="2">non-specific serine/threonine protein kinase</fullName>
        <ecNumber evidence="2">2.7.11.1</ecNumber>
    </recommendedName>
</protein>
<dbReference type="Gene3D" id="1.10.510.10">
    <property type="entry name" value="Transferase(Phosphotransferase) domain 1"/>
    <property type="match status" value="3"/>
</dbReference>
<comment type="subcellular location">
    <subcellularLocation>
        <location evidence="1">Membrane</location>
        <topology evidence="1">Single-pass type I membrane protein</topology>
    </subcellularLocation>
</comment>
<evidence type="ECO:0000256" key="2">
    <source>
        <dbReference type="ARBA" id="ARBA00012513"/>
    </source>
</evidence>
<keyword evidence="5" id="KW-0597">Phosphoprotein</keyword>
<dbReference type="CDD" id="cd01098">
    <property type="entry name" value="PAN_AP_plant"/>
    <property type="match status" value="1"/>
</dbReference>
<dbReference type="Gene3D" id="3.50.4.10">
    <property type="entry name" value="Hepatocyte Growth Factor"/>
    <property type="match status" value="1"/>
</dbReference>
<dbReference type="Gene3D" id="2.90.10.10">
    <property type="entry name" value="Bulb-type lectin domain"/>
    <property type="match status" value="1"/>
</dbReference>
<dbReference type="InterPro" id="IPR000719">
    <property type="entry name" value="Prot_kinase_dom"/>
</dbReference>
<proteinExistence type="predicted"/>
<dbReference type="PROSITE" id="PS50927">
    <property type="entry name" value="BULB_LECTIN"/>
    <property type="match status" value="2"/>
</dbReference>
<dbReference type="InterPro" id="IPR011009">
    <property type="entry name" value="Kinase-like_dom_sf"/>
</dbReference>
<dbReference type="EC" id="2.7.11.1" evidence="2"/>
<keyword evidence="4" id="KW-0245">EGF-like domain</keyword>
<evidence type="ECO:0000256" key="11">
    <source>
        <dbReference type="ARBA" id="ARBA00022777"/>
    </source>
</evidence>
<dbReference type="Proteomes" id="UP000694005">
    <property type="component" value="Chromosome A01"/>
</dbReference>
<evidence type="ECO:0000256" key="15">
    <source>
        <dbReference type="ARBA" id="ARBA00023157"/>
    </source>
</evidence>
<evidence type="ECO:0000259" key="23">
    <source>
        <dbReference type="PROSITE" id="PS50011"/>
    </source>
</evidence>
<evidence type="ECO:0000256" key="10">
    <source>
        <dbReference type="ARBA" id="ARBA00022741"/>
    </source>
</evidence>
<keyword evidence="14 21" id="KW-0472">Membrane</keyword>
<dbReference type="PROSITE" id="PS00107">
    <property type="entry name" value="PROTEIN_KINASE_ATP"/>
    <property type="match status" value="2"/>
</dbReference>
<keyword evidence="3" id="KW-0723">Serine/threonine-protein kinase</keyword>
<feature type="transmembrane region" description="Helical" evidence="21">
    <location>
        <begin position="784"/>
        <end position="804"/>
    </location>
</feature>
<dbReference type="InterPro" id="IPR017441">
    <property type="entry name" value="Protein_kinase_ATP_BS"/>
</dbReference>
<comment type="catalytic activity">
    <reaction evidence="18">
        <text>L-threonyl-[protein] + ATP = O-phospho-L-threonyl-[protein] + ADP + H(+)</text>
        <dbReference type="Rhea" id="RHEA:46608"/>
        <dbReference type="Rhea" id="RHEA-COMP:11060"/>
        <dbReference type="Rhea" id="RHEA-COMP:11605"/>
        <dbReference type="ChEBI" id="CHEBI:15378"/>
        <dbReference type="ChEBI" id="CHEBI:30013"/>
        <dbReference type="ChEBI" id="CHEBI:30616"/>
        <dbReference type="ChEBI" id="CHEBI:61977"/>
        <dbReference type="ChEBI" id="CHEBI:456216"/>
        <dbReference type="EC" id="2.7.11.1"/>
    </reaction>
</comment>